<protein>
    <submittedName>
        <fullName evidence="4">Type IV pilus biogenesis/stability protein PilW</fullName>
    </submittedName>
</protein>
<evidence type="ECO:0000256" key="2">
    <source>
        <dbReference type="ARBA" id="ARBA00022803"/>
    </source>
</evidence>
<dbReference type="InterPro" id="IPR011990">
    <property type="entry name" value="TPR-like_helical_dom_sf"/>
</dbReference>
<evidence type="ECO:0000313" key="4">
    <source>
        <dbReference type="EMBL" id="MCX2976020.1"/>
    </source>
</evidence>
<dbReference type="Proteomes" id="UP001143304">
    <property type="component" value="Unassembled WGS sequence"/>
</dbReference>
<feature type="repeat" description="TPR" evidence="3">
    <location>
        <begin position="79"/>
        <end position="112"/>
    </location>
</feature>
<dbReference type="PANTHER" id="PTHR44943">
    <property type="entry name" value="CELLULOSE SYNTHASE OPERON PROTEIN C"/>
    <property type="match status" value="1"/>
</dbReference>
<sequence>MARRLSVNSVRGVLLVMLLASVSLAGCIRTTQSVFTEEASPEKALQERVALARQYIGDGNWEAAKRNLKLAKEINPNSPEVHEAFALIYWRTGEYEMAEESFKDAIRMKKNFSRCRNNYAAFLYSQERYEEAEKQLVYVVQDTLFDARPLAFANLGLCRLRLFDTQGAEEAFVRALSMDRTNTIALFELARIRYEAQDYVTAIQFYDTFRNVSRRQTAPGLLLGIQLAQQTGDRDAEASYALALGNLFPASPEYQAYRRTVGQ</sequence>
<evidence type="ECO:0000313" key="5">
    <source>
        <dbReference type="Proteomes" id="UP001143304"/>
    </source>
</evidence>
<dbReference type="InterPro" id="IPR051685">
    <property type="entry name" value="Ycf3/AcsC/BcsC/TPR_MFPF"/>
</dbReference>
<evidence type="ECO:0000256" key="3">
    <source>
        <dbReference type="PROSITE-ProRule" id="PRU00339"/>
    </source>
</evidence>
<evidence type="ECO:0000256" key="1">
    <source>
        <dbReference type="ARBA" id="ARBA00022737"/>
    </source>
</evidence>
<name>A0ABT3T1H2_9GAMM</name>
<organism evidence="4 5">
    <name type="scientific">Candidatus Marimicrobium litorale</name>
    <dbReference type="NCBI Taxonomy" id="2518991"/>
    <lineage>
        <taxon>Bacteria</taxon>
        <taxon>Pseudomonadati</taxon>
        <taxon>Pseudomonadota</taxon>
        <taxon>Gammaproteobacteria</taxon>
        <taxon>Cellvibrionales</taxon>
        <taxon>Halieaceae</taxon>
        <taxon>Marimicrobium</taxon>
    </lineage>
</organism>
<dbReference type="SMART" id="SM00028">
    <property type="entry name" value="TPR"/>
    <property type="match status" value="4"/>
</dbReference>
<dbReference type="Pfam" id="PF13432">
    <property type="entry name" value="TPR_16"/>
    <property type="match status" value="1"/>
</dbReference>
<dbReference type="PANTHER" id="PTHR44943:SF8">
    <property type="entry name" value="TPR REPEAT-CONTAINING PROTEIN MJ0263"/>
    <property type="match status" value="1"/>
</dbReference>
<comment type="caution">
    <text evidence="4">The sequence shown here is derived from an EMBL/GenBank/DDBJ whole genome shotgun (WGS) entry which is preliminary data.</text>
</comment>
<keyword evidence="1" id="KW-0677">Repeat</keyword>
<dbReference type="EMBL" id="SHNO01000001">
    <property type="protein sequence ID" value="MCX2976020.1"/>
    <property type="molecule type" value="Genomic_DNA"/>
</dbReference>
<keyword evidence="5" id="KW-1185">Reference proteome</keyword>
<dbReference type="InterPro" id="IPR019734">
    <property type="entry name" value="TPR_rpt"/>
</dbReference>
<dbReference type="Gene3D" id="1.25.40.10">
    <property type="entry name" value="Tetratricopeptide repeat domain"/>
    <property type="match status" value="1"/>
</dbReference>
<gene>
    <name evidence="4" type="primary">pilW</name>
    <name evidence="4" type="ORF">EYC82_01450</name>
</gene>
<reference evidence="4" key="1">
    <citation type="submission" date="2019-02" db="EMBL/GenBank/DDBJ databases">
        <authorList>
            <person name="Li S.-H."/>
        </authorList>
    </citation>
    <scope>NUCLEOTIDE SEQUENCE</scope>
    <source>
        <strain evidence="4">IMCC11814</strain>
    </source>
</reference>
<dbReference type="SUPFAM" id="SSF48452">
    <property type="entry name" value="TPR-like"/>
    <property type="match status" value="1"/>
</dbReference>
<dbReference type="PROSITE" id="PS50005">
    <property type="entry name" value="TPR"/>
    <property type="match status" value="1"/>
</dbReference>
<dbReference type="NCBIfam" id="TIGR02521">
    <property type="entry name" value="type_IV_pilW"/>
    <property type="match status" value="1"/>
</dbReference>
<dbReference type="InterPro" id="IPR013360">
    <property type="entry name" value="Pilus_4_PilW"/>
</dbReference>
<proteinExistence type="predicted"/>
<keyword evidence="2 3" id="KW-0802">TPR repeat</keyword>
<accession>A0ABT3T1H2</accession>
<dbReference type="Pfam" id="PF13181">
    <property type="entry name" value="TPR_8"/>
    <property type="match status" value="1"/>
</dbReference>
<dbReference type="PROSITE" id="PS51257">
    <property type="entry name" value="PROKAR_LIPOPROTEIN"/>
    <property type="match status" value="1"/>
</dbReference>